<feature type="chain" id="PRO_5001919640" description="Lipoprotein" evidence="1">
    <location>
        <begin position="35"/>
        <end position="295"/>
    </location>
</feature>
<proteinExistence type="predicted"/>
<dbReference type="AlphaFoldDB" id="A0A096FN19"/>
<reference evidence="2 3" key="1">
    <citation type="submission" date="2013-09" db="EMBL/GenBank/DDBJ databases">
        <title>High correlation between genotypes and phenotypes of environmental bacteria Comamonas testosteroni strains.</title>
        <authorList>
            <person name="Liu L."/>
            <person name="Zhu W."/>
            <person name="Xia X."/>
            <person name="Xu B."/>
            <person name="Luo M."/>
            <person name="Wang G."/>
        </authorList>
    </citation>
    <scope>NUCLEOTIDE SEQUENCE [LARGE SCALE GENOMIC DNA]</scope>
    <source>
        <strain evidence="2 3">JL40</strain>
    </source>
</reference>
<name>A0A096FN19_COMTE</name>
<feature type="signal peptide" evidence="1">
    <location>
        <begin position="1"/>
        <end position="34"/>
    </location>
</feature>
<keyword evidence="1" id="KW-0732">Signal</keyword>
<dbReference type="Proteomes" id="UP000029553">
    <property type="component" value="Unassembled WGS sequence"/>
</dbReference>
<gene>
    <name evidence="2" type="ORF">P353_00340</name>
</gene>
<evidence type="ECO:0000313" key="3">
    <source>
        <dbReference type="Proteomes" id="UP000029553"/>
    </source>
</evidence>
<dbReference type="RefSeq" id="WP_034364135.1">
    <property type="nucleotide sequence ID" value="NZ_AWOR01000001.1"/>
</dbReference>
<protein>
    <recommendedName>
        <fullName evidence="4">Lipoprotein</fullName>
    </recommendedName>
</protein>
<evidence type="ECO:0000256" key="1">
    <source>
        <dbReference type="SAM" id="SignalP"/>
    </source>
</evidence>
<evidence type="ECO:0008006" key="4">
    <source>
        <dbReference type="Google" id="ProtNLM"/>
    </source>
</evidence>
<comment type="caution">
    <text evidence="2">The sequence shown here is derived from an EMBL/GenBank/DDBJ whole genome shotgun (WGS) entry which is preliminary data.</text>
</comment>
<sequence>MRLSHLQKPFHASRSWVISSALLMIALSYANSSAAEEAKAQSASESSATVQADSKSSLTGSLSLISDYRFRGISQTWQGAAVQGAVELALPKGFYVGTSLSNVSTNSYGRGQGLEHDIYGGWRGEIVPDWLLDAGLLQYRYPGARLGASDGSSKRFDTTELYLGATHGGLSLKWSVALTPYFGLGQSTADSAFATALQPAGSSRGSQYLDLNYQHPLGDLATLGLHGGYTWVRNYSDVSYADWRISLSRAWGPWTASLAYAGTSADARYYSAVNSRGQWRDLARSGWLLGLSAGF</sequence>
<dbReference type="Pfam" id="PF09694">
    <property type="entry name" value="Gcw_chp"/>
    <property type="match status" value="1"/>
</dbReference>
<organism evidence="2 3">
    <name type="scientific">Comamonas testosteroni</name>
    <name type="common">Pseudomonas testosteroni</name>
    <dbReference type="NCBI Taxonomy" id="285"/>
    <lineage>
        <taxon>Bacteria</taxon>
        <taxon>Pseudomonadati</taxon>
        <taxon>Pseudomonadota</taxon>
        <taxon>Betaproteobacteria</taxon>
        <taxon>Burkholderiales</taxon>
        <taxon>Comamonadaceae</taxon>
        <taxon>Comamonas</taxon>
    </lineage>
</organism>
<dbReference type="NCBIfam" id="TIGR02001">
    <property type="entry name" value="gcw_chp"/>
    <property type="match status" value="1"/>
</dbReference>
<dbReference type="EMBL" id="AWOR01000001">
    <property type="protein sequence ID" value="KGH31726.1"/>
    <property type="molecule type" value="Genomic_DNA"/>
</dbReference>
<accession>A0A096FN19</accession>
<dbReference type="InterPro" id="IPR010239">
    <property type="entry name" value="CHP02001"/>
</dbReference>
<evidence type="ECO:0000313" key="2">
    <source>
        <dbReference type="EMBL" id="KGH31726.1"/>
    </source>
</evidence>